<proteinExistence type="predicted"/>
<dbReference type="GeneID" id="31364964"/>
<organism evidence="1 2">
    <name type="scientific">Heterostelium pallidum (strain ATCC 26659 / Pp 5 / PN500)</name>
    <name type="common">Cellular slime mold</name>
    <name type="synonym">Polysphondylium pallidum</name>
    <dbReference type="NCBI Taxonomy" id="670386"/>
    <lineage>
        <taxon>Eukaryota</taxon>
        <taxon>Amoebozoa</taxon>
        <taxon>Evosea</taxon>
        <taxon>Eumycetozoa</taxon>
        <taxon>Dictyostelia</taxon>
        <taxon>Acytosteliales</taxon>
        <taxon>Acytosteliaceae</taxon>
        <taxon>Heterostelium</taxon>
    </lineage>
</organism>
<keyword evidence="2" id="KW-1185">Reference proteome</keyword>
<name>D3BN78_HETP5</name>
<evidence type="ECO:0000313" key="1">
    <source>
        <dbReference type="EMBL" id="EFA76738.1"/>
    </source>
</evidence>
<dbReference type="Proteomes" id="UP000001396">
    <property type="component" value="Unassembled WGS sequence"/>
</dbReference>
<sequence>MLASNSLRQLQVKVLSFARQNPKTTFTLVAGGATCDYLFLKRYFQSDSKI</sequence>
<gene>
    <name evidence="1" type="ORF">PPL_09489</name>
</gene>
<dbReference type="InParanoid" id="D3BN78"/>
<protein>
    <submittedName>
        <fullName evidence="1">Uncharacterized protein</fullName>
    </submittedName>
</protein>
<dbReference type="RefSeq" id="XP_020428870.1">
    <property type="nucleotide sequence ID" value="XM_020580283.1"/>
</dbReference>
<evidence type="ECO:0000313" key="2">
    <source>
        <dbReference type="Proteomes" id="UP000001396"/>
    </source>
</evidence>
<accession>D3BN78</accession>
<dbReference type="EMBL" id="ADBJ01000044">
    <property type="protein sequence ID" value="EFA76738.1"/>
    <property type="molecule type" value="Genomic_DNA"/>
</dbReference>
<reference evidence="1 2" key="1">
    <citation type="journal article" date="2011" name="Genome Res.">
        <title>Phylogeny-wide analysis of social amoeba genomes highlights ancient origins for complex intercellular communication.</title>
        <authorList>
            <person name="Heidel A.J."/>
            <person name="Lawal H.M."/>
            <person name="Felder M."/>
            <person name="Schilde C."/>
            <person name="Helps N.R."/>
            <person name="Tunggal B."/>
            <person name="Rivero F."/>
            <person name="John U."/>
            <person name="Schleicher M."/>
            <person name="Eichinger L."/>
            <person name="Platzer M."/>
            <person name="Noegel A.A."/>
            <person name="Schaap P."/>
            <person name="Gloeckner G."/>
        </authorList>
    </citation>
    <scope>NUCLEOTIDE SEQUENCE [LARGE SCALE GENOMIC DNA]</scope>
    <source>
        <strain evidence="2">ATCC 26659 / Pp 5 / PN500</strain>
    </source>
</reference>
<dbReference type="AlphaFoldDB" id="D3BN78"/>
<comment type="caution">
    <text evidence="1">The sequence shown here is derived from an EMBL/GenBank/DDBJ whole genome shotgun (WGS) entry which is preliminary data.</text>
</comment>